<comment type="similarity">
    <text evidence="10">Belongs to the adenylate cyclase family. DacA/CdaA subfamily.</text>
</comment>
<dbReference type="RefSeq" id="WP_268849676.1">
    <property type="nucleotide sequence ID" value="NZ_CP114006.1"/>
</dbReference>
<dbReference type="EMBL" id="CP114006">
    <property type="protein sequence ID" value="WAN63474.1"/>
    <property type="molecule type" value="Genomic_DNA"/>
</dbReference>
<keyword evidence="7 10" id="KW-0067">ATP-binding</keyword>
<dbReference type="SUPFAM" id="SSF143597">
    <property type="entry name" value="YojJ-like"/>
    <property type="match status" value="1"/>
</dbReference>
<dbReference type="PIRSF" id="PIRSF004793">
    <property type="entry name" value="UCP004793"/>
    <property type="match status" value="1"/>
</dbReference>
<evidence type="ECO:0000256" key="3">
    <source>
        <dbReference type="ARBA" id="ARBA00022679"/>
    </source>
</evidence>
<dbReference type="Proteomes" id="UP001164727">
    <property type="component" value="Chromosome"/>
</dbReference>
<dbReference type="Pfam" id="PF02457">
    <property type="entry name" value="DAC"/>
    <property type="match status" value="1"/>
</dbReference>
<dbReference type="InterPro" id="IPR003390">
    <property type="entry name" value="DNA_integrity_scan_DisA_N"/>
</dbReference>
<dbReference type="InterPro" id="IPR014046">
    <property type="entry name" value="C-di-AMP_synthase"/>
</dbReference>
<keyword evidence="9 10" id="KW-0472">Membrane</keyword>
<gene>
    <name evidence="10" type="primary">dacA</name>
    <name evidence="12" type="ORF">RS022_06330</name>
</gene>
<dbReference type="PROSITE" id="PS51794">
    <property type="entry name" value="DAC"/>
    <property type="match status" value="1"/>
</dbReference>
<evidence type="ECO:0000256" key="8">
    <source>
        <dbReference type="ARBA" id="ARBA00022989"/>
    </source>
</evidence>
<keyword evidence="8 10" id="KW-1133">Transmembrane helix</keyword>
<comment type="function">
    <text evidence="10">Catalyzes the condensation of 2 ATP molecules into cyclic di-AMP (c-di-AMP), a second messenger used to regulate differing processes in different bacteria.</text>
</comment>
<organism evidence="12 13">
    <name type="scientific">Candidatus Phytoplasma rubi</name>
    <dbReference type="NCBI Taxonomy" id="399025"/>
    <lineage>
        <taxon>Bacteria</taxon>
        <taxon>Bacillati</taxon>
        <taxon>Mycoplasmatota</taxon>
        <taxon>Mollicutes</taxon>
        <taxon>Acholeplasmatales</taxon>
        <taxon>Acholeplasmataceae</taxon>
        <taxon>Candidatus Phytoplasma</taxon>
        <taxon>16SrV (Elm yellows group)</taxon>
    </lineage>
</organism>
<feature type="transmembrane region" description="Helical" evidence="10">
    <location>
        <begin position="69"/>
        <end position="89"/>
    </location>
</feature>
<protein>
    <recommendedName>
        <fullName evidence="10">Diadenylate cyclase</fullName>
        <shortName evidence="10">DAC</shortName>
        <ecNumber evidence="10">2.7.7.85</ecNumber>
    </recommendedName>
    <alternativeName>
        <fullName evidence="10">Cyclic-di-AMP synthase</fullName>
        <shortName evidence="10">c-di-AMP synthase</shortName>
    </alternativeName>
</protein>
<dbReference type="InterPro" id="IPR050338">
    <property type="entry name" value="DisA"/>
</dbReference>
<feature type="transmembrane region" description="Helical" evidence="10">
    <location>
        <begin position="31"/>
        <end position="49"/>
    </location>
</feature>
<evidence type="ECO:0000256" key="2">
    <source>
        <dbReference type="ARBA" id="ARBA00022475"/>
    </source>
</evidence>
<evidence type="ECO:0000259" key="11">
    <source>
        <dbReference type="PROSITE" id="PS51794"/>
    </source>
</evidence>
<dbReference type="HAMAP" id="MF_01499">
    <property type="entry name" value="DacA"/>
    <property type="match status" value="1"/>
</dbReference>
<name>A0ABY7BS56_9MOLU</name>
<keyword evidence="3 10" id="KW-0808">Transferase</keyword>
<accession>A0ABY7BS56</accession>
<keyword evidence="2 10" id="KW-1003">Cell membrane</keyword>
<evidence type="ECO:0000313" key="12">
    <source>
        <dbReference type="EMBL" id="WAN63474.1"/>
    </source>
</evidence>
<comment type="caution">
    <text evidence="10">Lacks conserved residue(s) required for the propagation of feature annotation.</text>
</comment>
<proteinExistence type="inferred from homology"/>
<dbReference type="InterPro" id="IPR036888">
    <property type="entry name" value="DNA_integrity_DisA_N_sf"/>
</dbReference>
<keyword evidence="13" id="KW-1185">Reference proteome</keyword>
<dbReference type="PANTHER" id="PTHR34185">
    <property type="entry name" value="DIADENYLATE CYCLASE"/>
    <property type="match status" value="1"/>
</dbReference>
<evidence type="ECO:0000313" key="13">
    <source>
        <dbReference type="Proteomes" id="UP001164727"/>
    </source>
</evidence>
<evidence type="ECO:0000256" key="9">
    <source>
        <dbReference type="ARBA" id="ARBA00023136"/>
    </source>
</evidence>
<feature type="domain" description="DAC" evidence="11">
    <location>
        <begin position="82"/>
        <end position="239"/>
    </location>
</feature>
<keyword evidence="4 10" id="KW-0812">Transmembrane</keyword>
<evidence type="ECO:0000256" key="5">
    <source>
        <dbReference type="ARBA" id="ARBA00022695"/>
    </source>
</evidence>
<dbReference type="PANTHER" id="PTHR34185:SF1">
    <property type="entry name" value="DIADENYLATE CYCLASE"/>
    <property type="match status" value="1"/>
</dbReference>
<evidence type="ECO:0000256" key="6">
    <source>
        <dbReference type="ARBA" id="ARBA00022741"/>
    </source>
</evidence>
<keyword evidence="6 10" id="KW-0547">Nucleotide-binding</keyword>
<comment type="subunit">
    <text evidence="10">Probably a homodimer.</text>
</comment>
<feature type="transmembrane region" description="Helical" evidence="10">
    <location>
        <begin position="6"/>
        <end position="24"/>
    </location>
</feature>
<keyword evidence="5 10" id="KW-0548">Nucleotidyltransferase</keyword>
<evidence type="ECO:0000256" key="10">
    <source>
        <dbReference type="HAMAP-Rule" id="MF_01499"/>
    </source>
</evidence>
<reference evidence="12 13" key="1">
    <citation type="journal article" date="2023" name="Microbiol. Resour. Announc.">
        <title>Complete Genome of 'Candidatus Phytoplasma rubi' RS, a Phytopathogenic Bacterium Associated with Rubus Stunt Disease.</title>
        <authorList>
            <person name="Duckeck D."/>
            <person name="Zubert C."/>
            <person name="Bohm J.W."/>
            <person name="Carminati G."/>
            <person name="Schneider B."/>
            <person name="Kube M."/>
        </authorList>
    </citation>
    <scope>NUCLEOTIDE SEQUENCE [LARGE SCALE GENOMIC DNA]</scope>
    <source>
        <strain evidence="12 13">RS</strain>
    </source>
</reference>
<dbReference type="EC" id="2.7.7.85" evidence="10"/>
<comment type="catalytic activity">
    <reaction evidence="1 10">
        <text>2 ATP = 3',3'-c-di-AMP + 2 diphosphate</text>
        <dbReference type="Rhea" id="RHEA:35655"/>
        <dbReference type="ChEBI" id="CHEBI:30616"/>
        <dbReference type="ChEBI" id="CHEBI:33019"/>
        <dbReference type="ChEBI" id="CHEBI:71500"/>
        <dbReference type="EC" id="2.7.7.85"/>
    </reaction>
</comment>
<evidence type="ECO:0000256" key="4">
    <source>
        <dbReference type="ARBA" id="ARBA00022692"/>
    </source>
</evidence>
<dbReference type="Gene3D" id="3.40.1700.10">
    <property type="entry name" value="DNA integrity scanning protein, DisA, N-terminal domain"/>
    <property type="match status" value="1"/>
</dbReference>
<dbReference type="InterPro" id="IPR034701">
    <property type="entry name" value="CdaA"/>
</dbReference>
<evidence type="ECO:0000256" key="1">
    <source>
        <dbReference type="ARBA" id="ARBA00000877"/>
    </source>
</evidence>
<evidence type="ECO:0000256" key="7">
    <source>
        <dbReference type="ARBA" id="ARBA00022840"/>
    </source>
</evidence>
<sequence>MNWIQFIILFFLCLFLIYISFRIFFIDKNEFLKIIYFFVFGIILFIFLIRSGLCNFLEKLINYDIKGPLINFILLSPIIIRAPNLRNFFNNLYKWRNKNKKFILVNRNTQEQILEAVLEMSEKKIGALITIEKHNSLEQFAKKSILIDANISKELLMNIFIPNTPLHDGAVIIRGNKILSAGAYFMLSEGQYFQKTTGSRHRAALGISENTDSMTIIVSEETGKISIALEGIMLQMKDANQIKEYLITFII</sequence>